<dbReference type="SMART" id="SM00336">
    <property type="entry name" value="BBOX"/>
    <property type="match status" value="2"/>
</dbReference>
<dbReference type="PANTHER" id="PTHR25465">
    <property type="entry name" value="B-BOX DOMAIN CONTAINING"/>
    <property type="match status" value="1"/>
</dbReference>
<dbReference type="EMBL" id="JMFR01027901">
    <property type="protein sequence ID" value="KFU97839.1"/>
    <property type="molecule type" value="Genomic_DNA"/>
</dbReference>
<evidence type="ECO:0000259" key="5">
    <source>
        <dbReference type="PROSITE" id="PS50119"/>
    </source>
</evidence>
<organism evidence="6 7">
    <name type="scientific">Pterocles gutturalis</name>
    <name type="common">yellow-throated sandgrouse</name>
    <dbReference type="NCBI Taxonomy" id="240206"/>
    <lineage>
        <taxon>Eukaryota</taxon>
        <taxon>Metazoa</taxon>
        <taxon>Chordata</taxon>
        <taxon>Craniata</taxon>
        <taxon>Vertebrata</taxon>
        <taxon>Euteleostomi</taxon>
        <taxon>Archelosauria</taxon>
        <taxon>Archosauria</taxon>
        <taxon>Dinosauria</taxon>
        <taxon>Saurischia</taxon>
        <taxon>Theropoda</taxon>
        <taxon>Coelurosauria</taxon>
        <taxon>Aves</taxon>
        <taxon>Neognathae</taxon>
        <taxon>Neoaves</taxon>
        <taxon>Columbimorphae</taxon>
        <taxon>Pterocliformes</taxon>
        <taxon>Pteroclidae</taxon>
        <taxon>Pterocles</taxon>
    </lineage>
</organism>
<proteinExistence type="predicted"/>
<dbReference type="Proteomes" id="UP000053149">
    <property type="component" value="Unassembled WGS sequence"/>
</dbReference>
<keyword evidence="2 4" id="KW-0863">Zinc-finger</keyword>
<evidence type="ECO:0000256" key="4">
    <source>
        <dbReference type="PROSITE-ProRule" id="PRU00024"/>
    </source>
</evidence>
<feature type="non-terminal residue" evidence="6">
    <location>
        <position position="163"/>
    </location>
</feature>
<keyword evidence="7" id="KW-1185">Reference proteome</keyword>
<dbReference type="Gene3D" id="4.10.830.40">
    <property type="match status" value="1"/>
</dbReference>
<gene>
    <name evidence="6" type="ORF">N339_08100</name>
</gene>
<dbReference type="Gene3D" id="3.30.160.60">
    <property type="entry name" value="Classic Zinc Finger"/>
    <property type="match status" value="1"/>
</dbReference>
<dbReference type="AlphaFoldDB" id="A0AAW3DH24"/>
<dbReference type="GO" id="GO:0008270">
    <property type="term" value="F:zinc ion binding"/>
    <property type="evidence" value="ECO:0007669"/>
    <property type="project" value="UniProtKB-KW"/>
</dbReference>
<feature type="non-terminal residue" evidence="6">
    <location>
        <position position="1"/>
    </location>
</feature>
<comment type="caution">
    <text evidence="6">The sequence shown here is derived from an EMBL/GenBank/DDBJ whole genome shotgun (WGS) entry which is preliminary data.</text>
</comment>
<evidence type="ECO:0000256" key="3">
    <source>
        <dbReference type="ARBA" id="ARBA00022833"/>
    </source>
</evidence>
<evidence type="ECO:0000256" key="1">
    <source>
        <dbReference type="ARBA" id="ARBA00022723"/>
    </source>
</evidence>
<dbReference type="InterPro" id="IPR000315">
    <property type="entry name" value="Znf_B-box"/>
</dbReference>
<dbReference type="PROSITE" id="PS50119">
    <property type="entry name" value="ZF_BBOX"/>
    <property type="match status" value="1"/>
</dbReference>
<evidence type="ECO:0000313" key="6">
    <source>
        <dbReference type="EMBL" id="KFU97839.1"/>
    </source>
</evidence>
<dbReference type="CDD" id="cd19769">
    <property type="entry name" value="Bbox2_TRIM16-like"/>
    <property type="match status" value="1"/>
</dbReference>
<feature type="domain" description="B box-type" evidence="5">
    <location>
        <begin position="113"/>
        <end position="154"/>
    </location>
</feature>
<dbReference type="SUPFAM" id="SSF57845">
    <property type="entry name" value="B-box zinc-binding domain"/>
    <property type="match status" value="1"/>
</dbReference>
<reference evidence="6 7" key="1">
    <citation type="journal article" date="2014" name="Science">
        <title>Comparative genomics reveals insights into avian genome evolution and adaptation.</title>
        <authorList>
            <consortium name="Avian Genome Consortium"/>
            <person name="Zhang G."/>
            <person name="Li C."/>
            <person name="Li Q."/>
            <person name="Li B."/>
            <person name="Larkin D.M."/>
            <person name="Lee C."/>
            <person name="Storz J.F."/>
            <person name="Antunes A."/>
            <person name="Greenwold M.J."/>
            <person name="Meredith R.W."/>
            <person name="Odeen A."/>
            <person name="Cui J."/>
            <person name="Zhou Q."/>
            <person name="Xu L."/>
            <person name="Pan H."/>
            <person name="Wang Z."/>
            <person name="Jin L."/>
            <person name="Zhang P."/>
            <person name="Hu H."/>
            <person name="Yang W."/>
            <person name="Hu J."/>
            <person name="Xiao J."/>
            <person name="Yang Z."/>
            <person name="Liu Y."/>
            <person name="Xie Q."/>
            <person name="Yu H."/>
            <person name="Lian J."/>
            <person name="Wen P."/>
            <person name="Zhang F."/>
            <person name="Li H."/>
            <person name="Zeng Y."/>
            <person name="Xiong Z."/>
            <person name="Liu S."/>
            <person name="Zhou L."/>
            <person name="Huang Z."/>
            <person name="An N."/>
            <person name="Wang J."/>
            <person name="Zheng Q."/>
            <person name="Xiong Y."/>
            <person name="Wang G."/>
            <person name="Wang B."/>
            <person name="Wang J."/>
            <person name="Fan Y."/>
            <person name="da Fonseca R.R."/>
            <person name="Alfaro-Nunez A."/>
            <person name="Schubert M."/>
            <person name="Orlando L."/>
            <person name="Mourier T."/>
            <person name="Howard J.T."/>
            <person name="Ganapathy G."/>
            <person name="Pfenning A."/>
            <person name="Whitney O."/>
            <person name="Rivas M.V."/>
            <person name="Hara E."/>
            <person name="Smith J."/>
            <person name="Farre M."/>
            <person name="Narayan J."/>
            <person name="Slavov G."/>
            <person name="Romanov M.N."/>
            <person name="Borges R."/>
            <person name="Machado J.P."/>
            <person name="Khan I."/>
            <person name="Springer M.S."/>
            <person name="Gatesy J."/>
            <person name="Hoffmann F.G."/>
            <person name="Opazo J.C."/>
            <person name="Hastad O."/>
            <person name="Sawyer R.H."/>
            <person name="Kim H."/>
            <person name="Kim K.W."/>
            <person name="Kim H.J."/>
            <person name="Cho S."/>
            <person name="Li N."/>
            <person name="Huang Y."/>
            <person name="Bruford M.W."/>
            <person name="Zhan X."/>
            <person name="Dixon A."/>
            <person name="Bertelsen M.F."/>
            <person name="Derryberry E."/>
            <person name="Warren W."/>
            <person name="Wilson R.K."/>
            <person name="Li S."/>
            <person name="Ray D.A."/>
            <person name="Green R.E."/>
            <person name="O'Brien S.J."/>
            <person name="Griffin D."/>
            <person name="Johnson W.E."/>
            <person name="Haussler D."/>
            <person name="Ryder O.A."/>
            <person name="Willerslev E."/>
            <person name="Graves G.R."/>
            <person name="Alstrom P."/>
            <person name="Fjeldsa J."/>
            <person name="Mindell D.P."/>
            <person name="Edwards S.V."/>
            <person name="Braun E.L."/>
            <person name="Rahbek C."/>
            <person name="Burt D.W."/>
            <person name="Houde P."/>
            <person name="Zhang Y."/>
            <person name="Yang H."/>
            <person name="Wang J."/>
            <person name="Jarvis E.D."/>
            <person name="Gilbert M.T."/>
            <person name="Wang J."/>
        </authorList>
    </citation>
    <scope>NUCLEOTIDE SEQUENCE [LARGE SCALE GENOMIC DNA]</scope>
    <source>
        <strain evidence="6">BGI_N339</strain>
    </source>
</reference>
<evidence type="ECO:0000313" key="7">
    <source>
        <dbReference type="Proteomes" id="UP000053149"/>
    </source>
</evidence>
<protein>
    <submittedName>
        <fullName evidence="6">Tripartite motif-containing protein 29</fullName>
    </submittedName>
</protein>
<keyword evidence="1" id="KW-0479">Metal-binding</keyword>
<sequence length="163" mass="17890">GPFRCPQCCTPAEPAAQLQPNAQLHSMVREFLDASAHQEQDKHPGVQCEKKGEDLGQQEEVIPCDFCLQEPQPAVKTCLSCEAALCQAHLSKHSLKRHLKDHVLIEPCGAGVLAERRCPQHGKLLDIYCKTDSVCICLLCFLAGSHKNHQIITLGQAFGQAQV</sequence>
<accession>A0AAW3DH24</accession>
<keyword evidence="3" id="KW-0862">Zinc</keyword>
<evidence type="ECO:0000256" key="2">
    <source>
        <dbReference type="ARBA" id="ARBA00022771"/>
    </source>
</evidence>
<dbReference type="Pfam" id="PF00643">
    <property type="entry name" value="zf-B_box"/>
    <property type="match status" value="1"/>
</dbReference>
<dbReference type="InterPro" id="IPR051051">
    <property type="entry name" value="E3_ubiq-ligase_TRIM/RNF"/>
</dbReference>
<dbReference type="PANTHER" id="PTHR25465:SF77">
    <property type="entry name" value="E3 UBIQUITIN_ISG15 LIGASE TRIM25"/>
    <property type="match status" value="1"/>
</dbReference>
<name>A0AAW3DH24_9AVES</name>